<feature type="transmembrane region" description="Helical" evidence="1">
    <location>
        <begin position="29"/>
        <end position="50"/>
    </location>
</feature>
<keyword evidence="3" id="KW-1185">Reference proteome</keyword>
<proteinExistence type="predicted"/>
<evidence type="ECO:0000313" key="3">
    <source>
        <dbReference type="Proteomes" id="UP000178953"/>
    </source>
</evidence>
<dbReference type="EMBL" id="MCHX01000054">
    <property type="protein sequence ID" value="OFJ51859.1"/>
    <property type="molecule type" value="Genomic_DNA"/>
</dbReference>
<protein>
    <submittedName>
        <fullName evidence="2">Uncharacterized protein</fullName>
    </submittedName>
</protein>
<keyword evidence="1" id="KW-0472">Membrane</keyword>
<sequence>MTRNGVTTVNDGTQDVGAVIEAGRRRLRLLLITALLALAVTGIALVATTAGRTERAAPVCLVSGLGPVNNGKAVITAGLALDVPEPGIVAGLTAAMQETELRNLANPNVPDSLAAAHDGLTVDHQAVGILQQGATWGSAGERMSPAIAAEKFYTAMLSVDGWAQMAPAELAALVQRSAWPDGYLDEVAPAREFYRRHVGEVQVAPCSAGGAADAALVGAGS</sequence>
<keyword evidence="1" id="KW-1133">Transmembrane helix</keyword>
<reference evidence="2 3" key="1">
    <citation type="submission" date="2016-09" db="EMBL/GenBank/DDBJ databases">
        <title>genome sequence of Mycobacterium sp. 739 SCH.</title>
        <authorList>
            <person name="Greninger A.L."/>
            <person name="Qin X."/>
            <person name="Jerome K."/>
            <person name="Vora S."/>
            <person name="Quinn K."/>
        </authorList>
    </citation>
    <scope>NUCLEOTIDE SEQUENCE [LARGE SCALE GENOMIC DNA]</scope>
    <source>
        <strain evidence="2 3">SCH</strain>
    </source>
</reference>
<dbReference type="Proteomes" id="UP000178953">
    <property type="component" value="Unassembled WGS sequence"/>
</dbReference>
<gene>
    <name evidence="2" type="ORF">BEL07_20590</name>
</gene>
<keyword evidence="1" id="KW-0812">Transmembrane</keyword>
<accession>A0A1E8Q1C4</accession>
<dbReference type="AlphaFoldDB" id="A0A1E8Q1C4"/>
<name>A0A1E8Q1C4_9MYCO</name>
<comment type="caution">
    <text evidence="2">The sequence shown here is derived from an EMBL/GenBank/DDBJ whole genome shotgun (WGS) entry which is preliminary data.</text>
</comment>
<evidence type="ECO:0000313" key="2">
    <source>
        <dbReference type="EMBL" id="OFJ51859.1"/>
    </source>
</evidence>
<evidence type="ECO:0000256" key="1">
    <source>
        <dbReference type="SAM" id="Phobius"/>
    </source>
</evidence>
<dbReference type="RefSeq" id="WP_070354928.1">
    <property type="nucleotide sequence ID" value="NZ_MCHX01000054.1"/>
</dbReference>
<organism evidence="2 3">
    <name type="scientific">Mycolicibacterium grossiae</name>
    <dbReference type="NCBI Taxonomy" id="1552759"/>
    <lineage>
        <taxon>Bacteria</taxon>
        <taxon>Bacillati</taxon>
        <taxon>Actinomycetota</taxon>
        <taxon>Actinomycetes</taxon>
        <taxon>Mycobacteriales</taxon>
        <taxon>Mycobacteriaceae</taxon>
        <taxon>Mycolicibacterium</taxon>
    </lineage>
</organism>